<proteinExistence type="predicted"/>
<dbReference type="WBParaSite" id="TREG1_42570.1">
    <property type="protein sequence ID" value="TREG1_42570.1"/>
    <property type="gene ID" value="TREG1_42570"/>
</dbReference>
<reference evidence="3" key="2">
    <citation type="submission" date="2023-11" db="UniProtKB">
        <authorList>
            <consortium name="WormBaseParasite"/>
        </authorList>
    </citation>
    <scope>IDENTIFICATION</scope>
</reference>
<protein>
    <submittedName>
        <fullName evidence="3">Uncharacterized protein</fullName>
    </submittedName>
</protein>
<accession>A0AA85JNV1</accession>
<dbReference type="Proteomes" id="UP000050795">
    <property type="component" value="Unassembled WGS sequence"/>
</dbReference>
<keyword evidence="1" id="KW-0732">Signal</keyword>
<feature type="signal peptide" evidence="1">
    <location>
        <begin position="1"/>
        <end position="17"/>
    </location>
</feature>
<name>A0AA85JNV1_TRIRE</name>
<sequence length="131" mass="14878">LIIILIFILLLKDNLHSCEPRQLFLEGGNTPKNKLNNTMNNSDMDTNYHLFYGFNDPEGQSIALNAISVVKPILNRKELFLFDKTARTTGYGGMVSARQLHFMCGPYPELNIDRNLMFDKVIQTVVQLSVS</sequence>
<organism evidence="2 3">
    <name type="scientific">Trichobilharzia regenti</name>
    <name type="common">Nasal bird schistosome</name>
    <dbReference type="NCBI Taxonomy" id="157069"/>
    <lineage>
        <taxon>Eukaryota</taxon>
        <taxon>Metazoa</taxon>
        <taxon>Spiralia</taxon>
        <taxon>Lophotrochozoa</taxon>
        <taxon>Platyhelminthes</taxon>
        <taxon>Trematoda</taxon>
        <taxon>Digenea</taxon>
        <taxon>Strigeidida</taxon>
        <taxon>Schistosomatoidea</taxon>
        <taxon>Schistosomatidae</taxon>
        <taxon>Trichobilharzia</taxon>
    </lineage>
</organism>
<feature type="chain" id="PRO_5041703788" evidence="1">
    <location>
        <begin position="18"/>
        <end position="131"/>
    </location>
</feature>
<keyword evidence="2" id="KW-1185">Reference proteome</keyword>
<evidence type="ECO:0000313" key="3">
    <source>
        <dbReference type="WBParaSite" id="TREG1_42570.1"/>
    </source>
</evidence>
<reference evidence="2" key="1">
    <citation type="submission" date="2022-06" db="EMBL/GenBank/DDBJ databases">
        <authorList>
            <person name="Berger JAMES D."/>
            <person name="Berger JAMES D."/>
        </authorList>
    </citation>
    <scope>NUCLEOTIDE SEQUENCE [LARGE SCALE GENOMIC DNA]</scope>
</reference>
<evidence type="ECO:0000256" key="1">
    <source>
        <dbReference type="SAM" id="SignalP"/>
    </source>
</evidence>
<dbReference type="AlphaFoldDB" id="A0AA85JNV1"/>
<evidence type="ECO:0000313" key="2">
    <source>
        <dbReference type="Proteomes" id="UP000050795"/>
    </source>
</evidence>